<evidence type="ECO:0000313" key="10">
    <source>
        <dbReference type="Proteomes" id="UP001445076"/>
    </source>
</evidence>
<dbReference type="PANTHER" id="PTHR21445">
    <property type="entry name" value="ENDONUCLEASE IV ENDODEOXYRIBONUCLEASE IV"/>
    <property type="match status" value="1"/>
</dbReference>
<dbReference type="SUPFAM" id="SSF51658">
    <property type="entry name" value="Xylose isomerase-like"/>
    <property type="match status" value="1"/>
</dbReference>
<sequence length="330" mass="37039">MKQNLKQMIKHCPKKSKISRKRLTKDVPVPRPVKYESLGDGPSPIPSTGSKYVGCHVSGAGGVWNAFENARESQAKSFGLFLRNQRQWMAKPLDDGTIKKWCDASQDFPSHLILPHGSYLMNLGCPVPETLEKSRNMLLEELQRCEKLGIPHYNFHPGSSLGKITREECCKIIAESINLAHKQTKGVICVLENMSCQGFVIGGDLHELRLIIEHVEDKSRIGVCIDTCHAHAAGYDLSTETGFQELLDDFGKIIGWQFLRGLHMNDSKGKVGDHQDRHENIGRGTIGIEGFRRIMNCEYFNDVPLILETPWTSVESYGKEIKKLEGLIAK</sequence>
<evidence type="ECO:0000256" key="4">
    <source>
        <dbReference type="ARBA" id="ARBA00022763"/>
    </source>
</evidence>
<feature type="domain" description="Xylose isomerase-like TIM barrel" evidence="8">
    <location>
        <begin position="67"/>
        <end position="322"/>
    </location>
</feature>
<dbReference type="GO" id="GO:0003677">
    <property type="term" value="F:DNA binding"/>
    <property type="evidence" value="ECO:0007669"/>
    <property type="project" value="InterPro"/>
</dbReference>
<evidence type="ECO:0000256" key="1">
    <source>
        <dbReference type="ARBA" id="ARBA00001947"/>
    </source>
</evidence>
<dbReference type="NCBIfam" id="NF002199">
    <property type="entry name" value="PRK01060.1-4"/>
    <property type="match status" value="1"/>
</dbReference>
<dbReference type="HAMAP" id="MF_00152">
    <property type="entry name" value="Nfo"/>
    <property type="match status" value="1"/>
</dbReference>
<dbReference type="PANTHER" id="PTHR21445:SF0">
    <property type="entry name" value="APURINIC-APYRIMIDINIC ENDONUCLEASE"/>
    <property type="match status" value="1"/>
</dbReference>
<dbReference type="SMART" id="SM00518">
    <property type="entry name" value="AP2Ec"/>
    <property type="match status" value="1"/>
</dbReference>
<keyword evidence="5" id="KW-0378">Hydrolase</keyword>
<evidence type="ECO:0000256" key="3">
    <source>
        <dbReference type="ARBA" id="ARBA00022723"/>
    </source>
</evidence>
<organism evidence="9 10">
    <name type="scientific">Cherax quadricarinatus</name>
    <name type="common">Australian red claw crayfish</name>
    <dbReference type="NCBI Taxonomy" id="27406"/>
    <lineage>
        <taxon>Eukaryota</taxon>
        <taxon>Metazoa</taxon>
        <taxon>Ecdysozoa</taxon>
        <taxon>Arthropoda</taxon>
        <taxon>Crustacea</taxon>
        <taxon>Multicrustacea</taxon>
        <taxon>Malacostraca</taxon>
        <taxon>Eumalacostraca</taxon>
        <taxon>Eucarida</taxon>
        <taxon>Decapoda</taxon>
        <taxon>Pleocyemata</taxon>
        <taxon>Astacidea</taxon>
        <taxon>Parastacoidea</taxon>
        <taxon>Parastacidae</taxon>
        <taxon>Cherax</taxon>
    </lineage>
</organism>
<comment type="cofactor">
    <cofactor evidence="1">
        <name>Zn(2+)</name>
        <dbReference type="ChEBI" id="CHEBI:29105"/>
    </cofactor>
</comment>
<dbReference type="AlphaFoldDB" id="A0AAW0WZW4"/>
<evidence type="ECO:0000256" key="7">
    <source>
        <dbReference type="ARBA" id="ARBA00023204"/>
    </source>
</evidence>
<keyword evidence="3" id="KW-0479">Metal-binding</keyword>
<dbReference type="Pfam" id="PF01261">
    <property type="entry name" value="AP_endonuc_2"/>
    <property type="match status" value="1"/>
</dbReference>
<evidence type="ECO:0000259" key="8">
    <source>
        <dbReference type="Pfam" id="PF01261"/>
    </source>
</evidence>
<dbReference type="CDD" id="cd00019">
    <property type="entry name" value="AP2Ec"/>
    <property type="match status" value="1"/>
</dbReference>
<dbReference type="InterPro" id="IPR001719">
    <property type="entry name" value="AP_endonuc_2"/>
</dbReference>
<dbReference type="PROSITE" id="PS51432">
    <property type="entry name" value="AP_NUCLEASE_F2_4"/>
    <property type="match status" value="1"/>
</dbReference>
<evidence type="ECO:0000256" key="5">
    <source>
        <dbReference type="ARBA" id="ARBA00022801"/>
    </source>
</evidence>
<protein>
    <recommendedName>
        <fullName evidence="8">Xylose isomerase-like TIM barrel domain-containing protein</fullName>
    </recommendedName>
</protein>
<evidence type="ECO:0000313" key="9">
    <source>
        <dbReference type="EMBL" id="KAK8733569.1"/>
    </source>
</evidence>
<dbReference type="FunFam" id="3.20.20.150:FF:000001">
    <property type="entry name" value="Probable endonuclease 4"/>
    <property type="match status" value="1"/>
</dbReference>
<keyword evidence="4" id="KW-0227">DNA damage</keyword>
<dbReference type="Proteomes" id="UP001445076">
    <property type="component" value="Unassembled WGS sequence"/>
</dbReference>
<evidence type="ECO:0000256" key="6">
    <source>
        <dbReference type="ARBA" id="ARBA00022833"/>
    </source>
</evidence>
<dbReference type="InterPro" id="IPR013022">
    <property type="entry name" value="Xyl_isomerase-like_TIM-brl"/>
</dbReference>
<dbReference type="GO" id="GO:0008081">
    <property type="term" value="F:phosphoric diester hydrolase activity"/>
    <property type="evidence" value="ECO:0007669"/>
    <property type="project" value="TreeGrafter"/>
</dbReference>
<comment type="caution">
    <text evidence="9">The sequence shown here is derived from an EMBL/GenBank/DDBJ whole genome shotgun (WGS) entry which is preliminary data.</text>
</comment>
<keyword evidence="7" id="KW-0234">DNA repair</keyword>
<dbReference type="GO" id="GO:0006284">
    <property type="term" value="P:base-excision repair"/>
    <property type="evidence" value="ECO:0007669"/>
    <property type="project" value="TreeGrafter"/>
</dbReference>
<dbReference type="GO" id="GO:0003906">
    <property type="term" value="F:DNA-(apurinic or apyrimidinic site) endonuclease activity"/>
    <property type="evidence" value="ECO:0007669"/>
    <property type="project" value="TreeGrafter"/>
</dbReference>
<dbReference type="EMBL" id="JARKIK010000053">
    <property type="protein sequence ID" value="KAK8733569.1"/>
    <property type="molecule type" value="Genomic_DNA"/>
</dbReference>
<dbReference type="GO" id="GO:0005739">
    <property type="term" value="C:mitochondrion"/>
    <property type="evidence" value="ECO:0007669"/>
    <property type="project" value="TreeGrafter"/>
</dbReference>
<name>A0AAW0WZW4_CHEQU</name>
<reference evidence="9 10" key="1">
    <citation type="journal article" date="2024" name="BMC Genomics">
        <title>Genome assembly of redclaw crayfish (Cherax quadricarinatus) provides insights into its immune adaptation and hypoxia tolerance.</title>
        <authorList>
            <person name="Liu Z."/>
            <person name="Zheng J."/>
            <person name="Li H."/>
            <person name="Fang K."/>
            <person name="Wang S."/>
            <person name="He J."/>
            <person name="Zhou D."/>
            <person name="Weng S."/>
            <person name="Chi M."/>
            <person name="Gu Z."/>
            <person name="He J."/>
            <person name="Li F."/>
            <person name="Wang M."/>
        </authorList>
    </citation>
    <scope>NUCLEOTIDE SEQUENCE [LARGE SCALE GENOMIC DNA]</scope>
    <source>
        <strain evidence="9">ZL_2023a</strain>
    </source>
</reference>
<keyword evidence="10" id="KW-1185">Reference proteome</keyword>
<gene>
    <name evidence="9" type="ORF">OTU49_006363</name>
</gene>
<dbReference type="InterPro" id="IPR036237">
    <property type="entry name" value="Xyl_isomerase-like_sf"/>
</dbReference>
<dbReference type="GO" id="GO:0005634">
    <property type="term" value="C:nucleus"/>
    <property type="evidence" value="ECO:0007669"/>
    <property type="project" value="TreeGrafter"/>
</dbReference>
<dbReference type="NCBIfam" id="TIGR00587">
    <property type="entry name" value="nfo"/>
    <property type="match status" value="1"/>
</dbReference>
<proteinExistence type="inferred from homology"/>
<dbReference type="PROSITE" id="PS00729">
    <property type="entry name" value="AP_NUCLEASE_F2_1"/>
    <property type="match status" value="1"/>
</dbReference>
<accession>A0AAW0WZW4</accession>
<evidence type="ECO:0000256" key="2">
    <source>
        <dbReference type="ARBA" id="ARBA00005340"/>
    </source>
</evidence>
<keyword evidence="6" id="KW-0862">Zinc</keyword>
<dbReference type="InterPro" id="IPR018246">
    <property type="entry name" value="AP_endonuc_F2_Zn_BS"/>
</dbReference>
<dbReference type="GO" id="GO:0008270">
    <property type="term" value="F:zinc ion binding"/>
    <property type="evidence" value="ECO:0007669"/>
    <property type="project" value="InterPro"/>
</dbReference>
<dbReference type="PROSITE" id="PS00731">
    <property type="entry name" value="AP_NUCLEASE_F2_3"/>
    <property type="match status" value="1"/>
</dbReference>
<dbReference type="PROSITE" id="PS00730">
    <property type="entry name" value="AP_NUCLEASE_F2_2"/>
    <property type="match status" value="1"/>
</dbReference>
<dbReference type="Gene3D" id="3.20.20.150">
    <property type="entry name" value="Divalent-metal-dependent TIM barrel enzymes"/>
    <property type="match status" value="1"/>
</dbReference>
<comment type="similarity">
    <text evidence="2">Belongs to the AP endonuclease 2 family.</text>
</comment>